<dbReference type="PROSITE" id="PS51154">
    <property type="entry name" value="MACRO"/>
    <property type="match status" value="1"/>
</dbReference>
<dbReference type="PANTHER" id="PTHR12521:SF0">
    <property type="entry name" value="ADP-RIBOSE GLYCOHYDROLASE OARD1"/>
    <property type="match status" value="1"/>
</dbReference>
<proteinExistence type="predicted"/>
<evidence type="ECO:0000256" key="1">
    <source>
        <dbReference type="ARBA" id="ARBA00035885"/>
    </source>
</evidence>
<dbReference type="SUPFAM" id="SSF52949">
    <property type="entry name" value="Macro domain-like"/>
    <property type="match status" value="1"/>
</dbReference>
<evidence type="ECO:0000259" key="2">
    <source>
        <dbReference type="PROSITE" id="PS51154"/>
    </source>
</evidence>
<sequence>MISFVTGNLLRELDEVEAIVNTVNCVGVMGKGIALEFKKRFPDNYDIYKKACSKNEVTVGNMLVYPLKNNGKTKFVINFPTKKHWRQPSKMEYVEEGLDDLVKVLRENKIQSIAIPALGCGNGKLSWGDVKPLIIKKLQVFKDIDIKVYEPSSMKEKQPKTITNSKPRLSKERKLLLLLIDKYNNSTFSEKATHIEVNHLAYLLQSYNEKLKLEFTLKKFGPISTSVNDVLIKLNGHYINVKRRESKATAIEVITTKFPGEKQLIKDKTLLGIKQLINGFENEEGLMILSVVHWFYSKEHTPTEKLLKEVKNWCKANEHSIKDELIVKCIDRISTEYTLIENLTFDL</sequence>
<dbReference type="Gene3D" id="3.40.220.10">
    <property type="entry name" value="Leucine Aminopeptidase, subunit E, domain 1"/>
    <property type="match status" value="1"/>
</dbReference>
<name>A0AAJ1QJL2_9BACI</name>
<dbReference type="Pfam" id="PF01661">
    <property type="entry name" value="Macro"/>
    <property type="match status" value="1"/>
</dbReference>
<dbReference type="InterPro" id="IPR002589">
    <property type="entry name" value="Macro_dom"/>
</dbReference>
<dbReference type="PANTHER" id="PTHR12521">
    <property type="entry name" value="PROTEIN C6ORF130"/>
    <property type="match status" value="1"/>
</dbReference>
<dbReference type="GO" id="GO:0140291">
    <property type="term" value="P:peptidyl-glutamate ADP-deribosylation"/>
    <property type="evidence" value="ECO:0007669"/>
    <property type="project" value="TreeGrafter"/>
</dbReference>
<dbReference type="InterPro" id="IPR043472">
    <property type="entry name" value="Macro_dom-like"/>
</dbReference>
<dbReference type="RefSeq" id="WP_289348944.1">
    <property type="nucleotide sequence ID" value="NZ_JAUCFI010000003.1"/>
</dbReference>
<dbReference type="EMBL" id="JAUCFI010000003">
    <property type="protein sequence ID" value="MDM5282678.1"/>
    <property type="molecule type" value="Genomic_DNA"/>
</dbReference>
<dbReference type="Proteomes" id="UP001238973">
    <property type="component" value="Unassembled WGS sequence"/>
</dbReference>
<organism evidence="3 4">
    <name type="scientific">Peribacillus frigoritolerans</name>
    <dbReference type="NCBI Taxonomy" id="450367"/>
    <lineage>
        <taxon>Bacteria</taxon>
        <taxon>Bacillati</taxon>
        <taxon>Bacillota</taxon>
        <taxon>Bacilli</taxon>
        <taxon>Bacillales</taxon>
        <taxon>Bacillaceae</taxon>
        <taxon>Peribacillus</taxon>
    </lineage>
</organism>
<evidence type="ECO:0000313" key="4">
    <source>
        <dbReference type="Proteomes" id="UP001238973"/>
    </source>
</evidence>
<evidence type="ECO:0000313" key="3">
    <source>
        <dbReference type="EMBL" id="MDM5282678.1"/>
    </source>
</evidence>
<accession>A0AAJ1QJL2</accession>
<dbReference type="AlphaFoldDB" id="A0AAJ1QJL2"/>
<dbReference type="SMART" id="SM00506">
    <property type="entry name" value="A1pp"/>
    <property type="match status" value="1"/>
</dbReference>
<feature type="domain" description="Macro" evidence="2">
    <location>
        <begin position="1"/>
        <end position="157"/>
    </location>
</feature>
<gene>
    <name evidence="3" type="ORF">QUF85_05120</name>
</gene>
<reference evidence="3" key="1">
    <citation type="submission" date="2023-06" db="EMBL/GenBank/DDBJ databases">
        <title>Comparative genomics of Bacillaceae isolates and their secondary metabolite potential.</title>
        <authorList>
            <person name="Song L."/>
            <person name="Nielsen L.J."/>
            <person name="Mohite O."/>
            <person name="Xu X."/>
            <person name="Weber T."/>
            <person name="Kovacs A.T."/>
        </authorList>
    </citation>
    <scope>NUCLEOTIDE SEQUENCE</scope>
    <source>
        <strain evidence="3">G1S1</strain>
    </source>
</reference>
<comment type="caution">
    <text evidence="3">The sequence shown here is derived from an EMBL/GenBank/DDBJ whole genome shotgun (WGS) entry which is preliminary data.</text>
</comment>
<protein>
    <submittedName>
        <fullName evidence="3">Macro domain-containing protein</fullName>
    </submittedName>
</protein>
<comment type="catalytic activity">
    <reaction evidence="1">
        <text>an N-(ADP-alpha-D-ribosyl)-thymidine in DNA + H2O = a thymidine in DNA + ADP-D-ribose</text>
        <dbReference type="Rhea" id="RHEA:71655"/>
        <dbReference type="Rhea" id="RHEA-COMP:13556"/>
        <dbReference type="Rhea" id="RHEA-COMP:18051"/>
        <dbReference type="ChEBI" id="CHEBI:15377"/>
        <dbReference type="ChEBI" id="CHEBI:57967"/>
        <dbReference type="ChEBI" id="CHEBI:137386"/>
        <dbReference type="ChEBI" id="CHEBI:191199"/>
    </reaction>
    <physiologicalReaction direction="left-to-right" evidence="1">
        <dbReference type="Rhea" id="RHEA:71656"/>
    </physiologicalReaction>
</comment>
<dbReference type="InterPro" id="IPR050892">
    <property type="entry name" value="ADP-ribose_metab_enzymes"/>
</dbReference>
<dbReference type="CDD" id="cd02901">
    <property type="entry name" value="Macro_Poa1p-like"/>
    <property type="match status" value="1"/>
</dbReference>